<sequence>MEAKYIGLCALFRGVEMVADYLKIPKDEVQAYRSLVSHKKIPFFEELRTCVIDATLKVGLDRASKMLSISLVSLYLITENSRYAKSTPDHAPSSSISTSQNSAPKKKVLPKKNKPIAIDIISPEPKTQKSYDNPITDLYDLEDLKQRVSKLYNHGVRVKVIMSLYDIQNVAYIHSWGGWDRSKVLHDKAYEMKRQIANMREDRMPDFEICRELGIRHFKLKEIMGEMPRKKLIFMKKDIKMILNEYKERKRKDKIARMNGITESQIDYWLEKKAKKQLDTVYDINIIGPIEILNALESYYIHEKIELAAQDTEVDEKLLCVLVKKFESKMNEYYAIKNKNNNWNQKSKKFYIK</sequence>
<dbReference type="EMBL" id="CAJZBQ010000027">
    <property type="protein sequence ID" value="CAG9320962.1"/>
    <property type="molecule type" value="Genomic_DNA"/>
</dbReference>
<name>A0AAU9IYX0_9CILI</name>
<evidence type="ECO:0000313" key="2">
    <source>
        <dbReference type="EMBL" id="CAG9320962.1"/>
    </source>
</evidence>
<protein>
    <submittedName>
        <fullName evidence="2">Uncharacterized protein</fullName>
    </submittedName>
</protein>
<feature type="region of interest" description="Disordered" evidence="1">
    <location>
        <begin position="85"/>
        <end position="110"/>
    </location>
</feature>
<dbReference type="AlphaFoldDB" id="A0AAU9IYX0"/>
<feature type="compositionally biased region" description="Polar residues" evidence="1">
    <location>
        <begin position="92"/>
        <end position="103"/>
    </location>
</feature>
<proteinExistence type="predicted"/>
<dbReference type="Proteomes" id="UP001162131">
    <property type="component" value="Unassembled WGS sequence"/>
</dbReference>
<gene>
    <name evidence="2" type="ORF">BSTOLATCC_MIC27535</name>
</gene>
<accession>A0AAU9IYX0</accession>
<evidence type="ECO:0000313" key="3">
    <source>
        <dbReference type="Proteomes" id="UP001162131"/>
    </source>
</evidence>
<organism evidence="2 3">
    <name type="scientific">Blepharisma stoltei</name>
    <dbReference type="NCBI Taxonomy" id="1481888"/>
    <lineage>
        <taxon>Eukaryota</taxon>
        <taxon>Sar</taxon>
        <taxon>Alveolata</taxon>
        <taxon>Ciliophora</taxon>
        <taxon>Postciliodesmatophora</taxon>
        <taxon>Heterotrichea</taxon>
        <taxon>Heterotrichida</taxon>
        <taxon>Blepharismidae</taxon>
        <taxon>Blepharisma</taxon>
    </lineage>
</organism>
<evidence type="ECO:0000256" key="1">
    <source>
        <dbReference type="SAM" id="MobiDB-lite"/>
    </source>
</evidence>
<comment type="caution">
    <text evidence="2">The sequence shown here is derived from an EMBL/GenBank/DDBJ whole genome shotgun (WGS) entry which is preliminary data.</text>
</comment>
<reference evidence="2" key="1">
    <citation type="submission" date="2021-09" db="EMBL/GenBank/DDBJ databases">
        <authorList>
            <consortium name="AG Swart"/>
            <person name="Singh M."/>
            <person name="Singh A."/>
            <person name="Seah K."/>
            <person name="Emmerich C."/>
        </authorList>
    </citation>
    <scope>NUCLEOTIDE SEQUENCE</scope>
    <source>
        <strain evidence="2">ATCC30299</strain>
    </source>
</reference>
<keyword evidence="3" id="KW-1185">Reference proteome</keyword>